<comment type="subcellular location">
    <subcellularLocation>
        <location evidence="1 7">Cell membrane</location>
        <topology evidence="1 7">Multi-pass membrane protein</topology>
    </subcellularLocation>
</comment>
<comment type="caution">
    <text evidence="9">The sequence shown here is derived from an EMBL/GenBank/DDBJ whole genome shotgun (WGS) entry which is preliminary data.</text>
</comment>
<proteinExistence type="inferred from homology"/>
<evidence type="ECO:0000313" key="10">
    <source>
        <dbReference type="Proteomes" id="UP000597444"/>
    </source>
</evidence>
<evidence type="ECO:0000256" key="4">
    <source>
        <dbReference type="ARBA" id="ARBA00022692"/>
    </source>
</evidence>
<feature type="transmembrane region" description="Helical" evidence="7">
    <location>
        <begin position="130"/>
        <end position="151"/>
    </location>
</feature>
<keyword evidence="3" id="KW-1003">Cell membrane</keyword>
<dbReference type="PROSITE" id="PS50928">
    <property type="entry name" value="ABC_TM1"/>
    <property type="match status" value="1"/>
</dbReference>
<keyword evidence="2 7" id="KW-0813">Transport</keyword>
<keyword evidence="6 7" id="KW-0472">Membrane</keyword>
<organism evidence="9 10">
    <name type="scientific">Reticulibacter mediterranei</name>
    <dbReference type="NCBI Taxonomy" id="2778369"/>
    <lineage>
        <taxon>Bacteria</taxon>
        <taxon>Bacillati</taxon>
        <taxon>Chloroflexota</taxon>
        <taxon>Ktedonobacteria</taxon>
        <taxon>Ktedonobacterales</taxon>
        <taxon>Reticulibacteraceae</taxon>
        <taxon>Reticulibacter</taxon>
    </lineage>
</organism>
<accession>A0A8J3N8J4</accession>
<feature type="transmembrane region" description="Helical" evidence="7">
    <location>
        <begin position="34"/>
        <end position="55"/>
    </location>
</feature>
<gene>
    <name evidence="9" type="ORF">KSF_098060</name>
</gene>
<feature type="transmembrane region" description="Helical" evidence="7">
    <location>
        <begin position="205"/>
        <end position="227"/>
    </location>
</feature>
<dbReference type="PANTHER" id="PTHR43744:SF12">
    <property type="entry name" value="ABC TRANSPORTER PERMEASE PROTEIN MG189-RELATED"/>
    <property type="match status" value="1"/>
</dbReference>
<evidence type="ECO:0000256" key="3">
    <source>
        <dbReference type="ARBA" id="ARBA00022475"/>
    </source>
</evidence>
<dbReference type="Gene3D" id="1.10.3720.10">
    <property type="entry name" value="MetI-like"/>
    <property type="match status" value="1"/>
</dbReference>
<dbReference type="Pfam" id="PF00528">
    <property type="entry name" value="BPD_transp_1"/>
    <property type="match status" value="1"/>
</dbReference>
<dbReference type="RefSeq" id="WP_220210384.1">
    <property type="nucleotide sequence ID" value="NZ_BNJK01000002.1"/>
</dbReference>
<dbReference type="AlphaFoldDB" id="A0A8J3N8J4"/>
<dbReference type="EMBL" id="BNJK01000002">
    <property type="protein sequence ID" value="GHO99758.1"/>
    <property type="molecule type" value="Genomic_DNA"/>
</dbReference>
<reference evidence="9" key="1">
    <citation type="submission" date="2020-10" db="EMBL/GenBank/DDBJ databases">
        <title>Taxonomic study of unclassified bacteria belonging to the class Ktedonobacteria.</title>
        <authorList>
            <person name="Yabe S."/>
            <person name="Wang C.M."/>
            <person name="Zheng Y."/>
            <person name="Sakai Y."/>
            <person name="Cavaletti L."/>
            <person name="Monciardini P."/>
            <person name="Donadio S."/>
        </authorList>
    </citation>
    <scope>NUCLEOTIDE SEQUENCE</scope>
    <source>
        <strain evidence="9">ID150040</strain>
    </source>
</reference>
<protein>
    <submittedName>
        <fullName evidence="9">Sugar transporter</fullName>
    </submittedName>
</protein>
<evidence type="ECO:0000313" key="9">
    <source>
        <dbReference type="EMBL" id="GHO99758.1"/>
    </source>
</evidence>
<keyword evidence="9" id="KW-0762">Sugar transport</keyword>
<dbReference type="SUPFAM" id="SSF161098">
    <property type="entry name" value="MetI-like"/>
    <property type="match status" value="1"/>
</dbReference>
<sequence length="308" mass="34030">MANRIESRIEHIPAQSRSVTHAIHRRFPVKAADILCYVFLLVVVVLSLYPLYWMITSSFKPGDEIATAPLSLDIHTLSFNNYAALLSSVPIWVGFQNTLIVLICKGALTLFFCPLAGFAFAKFHFRGRDALFTLVLATLMLPPIVMLVPLLLEMGSLDWVNTYQALILPGAIGAFSIFWMRQQIAEVPNELLDAGRIDGCTSFALYWRIVLPLIQPALAALAILTFLDIYNDFVWPVIVTNTDDMQTLQVMLSALATQINNAQPGMTGHDAWGEILAASTLATLPVLILFIVLQRQFIRGILSGGVKG</sequence>
<evidence type="ECO:0000256" key="2">
    <source>
        <dbReference type="ARBA" id="ARBA00022448"/>
    </source>
</evidence>
<evidence type="ECO:0000259" key="8">
    <source>
        <dbReference type="PROSITE" id="PS50928"/>
    </source>
</evidence>
<comment type="similarity">
    <text evidence="7">Belongs to the binding-protein-dependent transport system permease family.</text>
</comment>
<dbReference type="PANTHER" id="PTHR43744">
    <property type="entry name" value="ABC TRANSPORTER PERMEASE PROTEIN MG189-RELATED-RELATED"/>
    <property type="match status" value="1"/>
</dbReference>
<keyword evidence="10" id="KW-1185">Reference proteome</keyword>
<keyword evidence="4 7" id="KW-0812">Transmembrane</keyword>
<feature type="transmembrane region" description="Helical" evidence="7">
    <location>
        <begin position="99"/>
        <end position="121"/>
    </location>
</feature>
<dbReference type="GO" id="GO:0005886">
    <property type="term" value="C:plasma membrane"/>
    <property type="evidence" value="ECO:0007669"/>
    <property type="project" value="UniProtKB-SubCell"/>
</dbReference>
<evidence type="ECO:0000256" key="6">
    <source>
        <dbReference type="ARBA" id="ARBA00023136"/>
    </source>
</evidence>
<dbReference type="InterPro" id="IPR035906">
    <property type="entry name" value="MetI-like_sf"/>
</dbReference>
<dbReference type="GO" id="GO:0055085">
    <property type="term" value="P:transmembrane transport"/>
    <property type="evidence" value="ECO:0007669"/>
    <property type="project" value="InterPro"/>
</dbReference>
<feature type="transmembrane region" description="Helical" evidence="7">
    <location>
        <begin position="275"/>
        <end position="293"/>
    </location>
</feature>
<name>A0A8J3N8J4_9CHLR</name>
<feature type="transmembrane region" description="Helical" evidence="7">
    <location>
        <begin position="163"/>
        <end position="180"/>
    </location>
</feature>
<dbReference type="CDD" id="cd06261">
    <property type="entry name" value="TM_PBP2"/>
    <property type="match status" value="1"/>
</dbReference>
<dbReference type="InterPro" id="IPR000515">
    <property type="entry name" value="MetI-like"/>
</dbReference>
<dbReference type="Proteomes" id="UP000597444">
    <property type="component" value="Unassembled WGS sequence"/>
</dbReference>
<evidence type="ECO:0000256" key="7">
    <source>
        <dbReference type="RuleBase" id="RU363032"/>
    </source>
</evidence>
<evidence type="ECO:0000256" key="5">
    <source>
        <dbReference type="ARBA" id="ARBA00022989"/>
    </source>
</evidence>
<feature type="domain" description="ABC transmembrane type-1" evidence="8">
    <location>
        <begin position="95"/>
        <end position="293"/>
    </location>
</feature>
<keyword evidence="5 7" id="KW-1133">Transmembrane helix</keyword>
<evidence type="ECO:0000256" key="1">
    <source>
        <dbReference type="ARBA" id="ARBA00004651"/>
    </source>
</evidence>